<dbReference type="InterPro" id="IPR029045">
    <property type="entry name" value="ClpP/crotonase-like_dom_sf"/>
</dbReference>
<evidence type="ECO:0000313" key="3">
    <source>
        <dbReference type="Proteomes" id="UP000584642"/>
    </source>
</evidence>
<reference evidence="2 3" key="1">
    <citation type="submission" date="2020-05" db="EMBL/GenBank/DDBJ databases">
        <title>Azospirillum oleiclasticum sp. nov, a nitrogen-fixing and heavy crude oil-emulsifying bacterium isolated from the crude oil of Yumen Oilfield.</title>
        <authorList>
            <person name="Wu D."/>
            <person name="Cai M."/>
            <person name="Zhang X."/>
        </authorList>
    </citation>
    <scope>NUCLEOTIDE SEQUENCE [LARGE SCALE GENOMIC DNA]</scope>
    <source>
        <strain evidence="2 3">ROY-1-1-2</strain>
    </source>
</reference>
<dbReference type="Gene3D" id="3.90.226.10">
    <property type="entry name" value="2-enoyl-CoA Hydratase, Chain A, domain 1"/>
    <property type="match status" value="1"/>
</dbReference>
<dbReference type="CDD" id="cd06558">
    <property type="entry name" value="crotonase-like"/>
    <property type="match status" value="1"/>
</dbReference>
<dbReference type="SUPFAM" id="SSF52096">
    <property type="entry name" value="ClpP/crotonase"/>
    <property type="match status" value="1"/>
</dbReference>
<evidence type="ECO:0000313" key="2">
    <source>
        <dbReference type="EMBL" id="NYZ22077.1"/>
    </source>
</evidence>
<protein>
    <submittedName>
        <fullName evidence="2">Enoyl-CoA hydratase/isomerase family protein</fullName>
    </submittedName>
</protein>
<comment type="similarity">
    <text evidence="1">Belongs to the enoyl-CoA hydratase/isomerase family.</text>
</comment>
<dbReference type="Pfam" id="PF00378">
    <property type="entry name" value="ECH_1"/>
    <property type="match status" value="1"/>
</dbReference>
<proteinExistence type="inferred from homology"/>
<evidence type="ECO:0000256" key="1">
    <source>
        <dbReference type="ARBA" id="ARBA00005254"/>
    </source>
</evidence>
<dbReference type="InterPro" id="IPR001753">
    <property type="entry name" value="Enoyl-CoA_hydra/iso"/>
</dbReference>
<dbReference type="EMBL" id="JABFDB010000014">
    <property type="protein sequence ID" value="NYZ22077.1"/>
    <property type="molecule type" value="Genomic_DNA"/>
</dbReference>
<comment type="caution">
    <text evidence="2">The sequence shown here is derived from an EMBL/GenBank/DDBJ whole genome shotgun (WGS) entry which is preliminary data.</text>
</comment>
<dbReference type="Proteomes" id="UP000584642">
    <property type="component" value="Unassembled WGS sequence"/>
</dbReference>
<sequence length="158" mass="16630">MKPDAYTSIEWSYRGRVLHLTMNRPHRLNAVDAGLHTELAQVFVDAAADPGCDVIVLTGAGRAFCAGGDLDWQQRAIDDPASFDRTVVEARRIIFSLLDCEKPIIAKVNGPAVGLGCTPALFCDVIFAAEDARIADPHVGVGMVVGDGGAVIVSGSGP</sequence>
<keyword evidence="3" id="KW-1185">Reference proteome</keyword>
<dbReference type="PANTHER" id="PTHR43802">
    <property type="entry name" value="ENOYL-COA HYDRATASE"/>
    <property type="match status" value="1"/>
</dbReference>
<dbReference type="PANTHER" id="PTHR43802:SF1">
    <property type="entry name" value="IP11341P-RELATED"/>
    <property type="match status" value="1"/>
</dbReference>
<name>A0ABX2TDE0_9PROT</name>
<organism evidence="2 3">
    <name type="scientific">Azospirillum oleiclasticum</name>
    <dbReference type="NCBI Taxonomy" id="2735135"/>
    <lineage>
        <taxon>Bacteria</taxon>
        <taxon>Pseudomonadati</taxon>
        <taxon>Pseudomonadota</taxon>
        <taxon>Alphaproteobacteria</taxon>
        <taxon>Rhodospirillales</taxon>
        <taxon>Azospirillaceae</taxon>
        <taxon>Azospirillum</taxon>
    </lineage>
</organism>
<gene>
    <name evidence="2" type="ORF">HND93_20375</name>
</gene>
<accession>A0ABX2TDE0</accession>
<dbReference type="RefSeq" id="WP_180283842.1">
    <property type="nucleotide sequence ID" value="NZ_JABFDB010000014.1"/>
</dbReference>